<dbReference type="SUPFAM" id="SSF53756">
    <property type="entry name" value="UDP-Glycosyltransferase/glycogen phosphorylase"/>
    <property type="match status" value="1"/>
</dbReference>
<keyword evidence="3 10" id="KW-0328">Glycosyltransferase</keyword>
<dbReference type="HAMAP" id="MF_00033">
    <property type="entry name" value="MurG"/>
    <property type="match status" value="1"/>
</dbReference>
<dbReference type="GO" id="GO:0050511">
    <property type="term" value="F:undecaprenyldiphospho-muramoylpentapeptide beta-N-acetylglucosaminyltransferase activity"/>
    <property type="evidence" value="ECO:0007669"/>
    <property type="project" value="UniProtKB-UniRule"/>
</dbReference>
<feature type="binding site" evidence="10">
    <location>
        <position position="194"/>
    </location>
    <ligand>
        <name>UDP-N-acetyl-alpha-D-glucosamine</name>
        <dbReference type="ChEBI" id="CHEBI:57705"/>
    </ligand>
</feature>
<feature type="binding site" evidence="10">
    <location>
        <position position="292"/>
    </location>
    <ligand>
        <name>UDP-N-acetyl-alpha-D-glucosamine</name>
        <dbReference type="ChEBI" id="CHEBI:57705"/>
    </ligand>
</feature>
<keyword evidence="5 10" id="KW-0133">Cell shape</keyword>
<evidence type="ECO:0000256" key="9">
    <source>
        <dbReference type="ARBA" id="ARBA00023316"/>
    </source>
</evidence>
<comment type="catalytic activity">
    <reaction evidence="10">
        <text>di-trans,octa-cis-undecaprenyl diphospho-N-acetyl-alpha-D-muramoyl-L-alanyl-D-glutamyl-meso-2,6-diaminopimeloyl-D-alanyl-D-alanine + UDP-N-acetyl-alpha-D-glucosamine = di-trans,octa-cis-undecaprenyl diphospho-[N-acetyl-alpha-D-glucosaminyl-(1-&gt;4)]-N-acetyl-alpha-D-muramoyl-L-alanyl-D-glutamyl-meso-2,6-diaminopimeloyl-D-alanyl-D-alanine + UDP + H(+)</text>
        <dbReference type="Rhea" id="RHEA:31227"/>
        <dbReference type="ChEBI" id="CHEBI:15378"/>
        <dbReference type="ChEBI" id="CHEBI:57705"/>
        <dbReference type="ChEBI" id="CHEBI:58223"/>
        <dbReference type="ChEBI" id="CHEBI:61387"/>
        <dbReference type="ChEBI" id="CHEBI:61388"/>
        <dbReference type="EC" id="2.4.1.227"/>
    </reaction>
</comment>
<dbReference type="KEGG" id="hdh:G5B40_20670"/>
<comment type="caution">
    <text evidence="10">Lacks conserved residue(s) required for the propagation of feature annotation.</text>
</comment>
<comment type="pathway">
    <text evidence="10">Cell wall biogenesis; peptidoglycan biosynthesis.</text>
</comment>
<dbReference type="CDD" id="cd03785">
    <property type="entry name" value="GT28_MurG"/>
    <property type="match status" value="1"/>
</dbReference>
<dbReference type="GO" id="GO:0008360">
    <property type="term" value="P:regulation of cell shape"/>
    <property type="evidence" value="ECO:0007669"/>
    <property type="project" value="UniProtKB-KW"/>
</dbReference>
<evidence type="ECO:0000256" key="7">
    <source>
        <dbReference type="ARBA" id="ARBA00023136"/>
    </source>
</evidence>
<comment type="similarity">
    <text evidence="10">Belongs to the glycosyltransferase 28 family. MurG subfamily.</text>
</comment>
<dbReference type="Gene3D" id="3.40.50.2000">
    <property type="entry name" value="Glycogen Phosphorylase B"/>
    <property type="match status" value="2"/>
</dbReference>
<keyword evidence="4 10" id="KW-0808">Transferase</keyword>
<evidence type="ECO:0000256" key="1">
    <source>
        <dbReference type="ARBA" id="ARBA00022475"/>
    </source>
</evidence>
<dbReference type="InterPro" id="IPR006009">
    <property type="entry name" value="GlcNAc_MurG"/>
</dbReference>
<keyword evidence="8 10" id="KW-0131">Cell cycle</keyword>
<dbReference type="EMBL" id="CP049056">
    <property type="protein sequence ID" value="QIE57653.1"/>
    <property type="molecule type" value="Genomic_DNA"/>
</dbReference>
<evidence type="ECO:0000256" key="5">
    <source>
        <dbReference type="ARBA" id="ARBA00022960"/>
    </source>
</evidence>
<protein>
    <recommendedName>
        <fullName evidence="10">UDP-N-acetylglucosamine--N-acetylmuramyl-(pentapeptide) pyrophosphoryl-undecaprenol N-acetylglucosamine transferase</fullName>
        <ecNumber evidence="10">2.4.1.227</ecNumber>
    </recommendedName>
    <alternativeName>
        <fullName evidence="10">Undecaprenyl-PP-MurNAc-pentapeptide-UDPGlcNAc GlcNAc transferase</fullName>
    </alternativeName>
</protein>
<proteinExistence type="inferred from homology"/>
<gene>
    <name evidence="10" type="primary">murG</name>
    <name evidence="13" type="ORF">G5B40_20670</name>
</gene>
<keyword evidence="7 10" id="KW-0472">Membrane</keyword>
<dbReference type="GO" id="GO:0009252">
    <property type="term" value="P:peptidoglycan biosynthetic process"/>
    <property type="evidence" value="ECO:0007669"/>
    <property type="project" value="UniProtKB-UniRule"/>
</dbReference>
<evidence type="ECO:0000313" key="13">
    <source>
        <dbReference type="EMBL" id="QIE57653.1"/>
    </source>
</evidence>
<dbReference type="Pfam" id="PF03033">
    <property type="entry name" value="Glyco_transf_28"/>
    <property type="match status" value="1"/>
</dbReference>
<dbReference type="GO" id="GO:0005886">
    <property type="term" value="C:plasma membrane"/>
    <property type="evidence" value="ECO:0007669"/>
    <property type="project" value="UniProtKB-SubCell"/>
</dbReference>
<evidence type="ECO:0000259" key="11">
    <source>
        <dbReference type="Pfam" id="PF03033"/>
    </source>
</evidence>
<dbReference type="PANTHER" id="PTHR21015">
    <property type="entry name" value="UDP-N-ACETYLGLUCOSAMINE--N-ACETYLMURAMYL-(PENTAPEPTIDE) PYROPHOSPHORYL-UNDECAPRENOL N-ACETYLGLUCOSAMINE TRANSFERASE 1"/>
    <property type="match status" value="1"/>
</dbReference>
<dbReference type="UniPathway" id="UPA00219"/>
<evidence type="ECO:0000256" key="8">
    <source>
        <dbReference type="ARBA" id="ARBA00023306"/>
    </source>
</evidence>
<keyword evidence="6 10" id="KW-0573">Peptidoglycan synthesis</keyword>
<evidence type="ECO:0000259" key="12">
    <source>
        <dbReference type="Pfam" id="PF04101"/>
    </source>
</evidence>
<comment type="function">
    <text evidence="10">Cell wall formation. Catalyzes the transfer of a GlcNAc subunit on undecaprenyl-pyrophosphoryl-MurNAc-pentapeptide (lipid intermediate I) to form undecaprenyl-pyrophosphoryl-MurNAc-(pentapeptide)GlcNAc (lipid intermediate II).</text>
</comment>
<keyword evidence="9 10" id="KW-0961">Cell wall biogenesis/degradation</keyword>
<feature type="binding site" evidence="10">
    <location>
        <position position="167"/>
    </location>
    <ligand>
        <name>UDP-N-acetyl-alpha-D-glucosamine</name>
        <dbReference type="ChEBI" id="CHEBI:57705"/>
    </ligand>
</feature>
<evidence type="ECO:0000256" key="10">
    <source>
        <dbReference type="HAMAP-Rule" id="MF_00033"/>
    </source>
</evidence>
<dbReference type="RefSeq" id="WP_165102968.1">
    <property type="nucleotide sequence ID" value="NZ_CP049056.1"/>
</dbReference>
<dbReference type="GO" id="GO:0005975">
    <property type="term" value="P:carbohydrate metabolic process"/>
    <property type="evidence" value="ECO:0007669"/>
    <property type="project" value="InterPro"/>
</dbReference>
<evidence type="ECO:0000256" key="6">
    <source>
        <dbReference type="ARBA" id="ARBA00022984"/>
    </source>
</evidence>
<sequence length="370" mass="37844">MTDARLLVIAAGGTGGHMFPAQALAEEMLARGWRVALSTDDRGLRYAGGFPEDVERRALSAATFARGGLGAKALAPFRILKGVIEAVRWFRADRPTAVAGFGGYPSLPALAAAARIGAPRLIHEQNGVLGRVNRLFARRVDALACGVWPVSNAPEGARLVEIGNPIRAAAKEAMKTPYAPPGEGPLNLLVFGGSQGASVFARLLPEALAALPGPLRARLRVTTQAREAEAAELAAALGEAAEVAPFFSDMPARIAAAQLVICRAGASTVAELAAIGRPSILVPYPAAMDDHQTANAASLVAAGAAILAPETGSAGVGLTGAALAGHIRAVLEAPEHAVEMAAAARRVGRPEAAAALGDLVERISEGNGTR</sequence>
<evidence type="ECO:0000256" key="4">
    <source>
        <dbReference type="ARBA" id="ARBA00022679"/>
    </source>
</evidence>
<feature type="domain" description="Glycosyltransferase family 28 N-terminal" evidence="11">
    <location>
        <begin position="8"/>
        <end position="142"/>
    </location>
</feature>
<reference evidence="13 14" key="1">
    <citation type="submission" date="2020-02" db="EMBL/GenBank/DDBJ databases">
        <title>complete genome sequence of Rhodobacteraceae bacterium.</title>
        <authorList>
            <person name="Park J."/>
            <person name="Kim Y.-S."/>
            <person name="Kim K.-H."/>
        </authorList>
    </citation>
    <scope>NUCLEOTIDE SEQUENCE [LARGE SCALE GENOMIC DNA]</scope>
    <source>
        <strain evidence="13 14">RR4-56</strain>
    </source>
</reference>
<dbReference type="InterPro" id="IPR004276">
    <property type="entry name" value="GlycoTrans_28_N"/>
</dbReference>
<comment type="subcellular location">
    <subcellularLocation>
        <location evidence="10">Cell membrane</location>
        <topology evidence="10">Peripheral membrane protein</topology>
        <orientation evidence="10">Cytoplasmic side</orientation>
    </subcellularLocation>
</comment>
<dbReference type="PANTHER" id="PTHR21015:SF22">
    <property type="entry name" value="GLYCOSYLTRANSFERASE"/>
    <property type="match status" value="1"/>
</dbReference>
<feature type="domain" description="Glycosyl transferase family 28 C-terminal" evidence="12">
    <location>
        <begin position="188"/>
        <end position="350"/>
    </location>
</feature>
<dbReference type="AlphaFoldDB" id="A0A7M3T6M2"/>
<dbReference type="InterPro" id="IPR007235">
    <property type="entry name" value="Glyco_trans_28_C"/>
</dbReference>
<feature type="binding site" evidence="10">
    <location>
        <begin position="14"/>
        <end position="16"/>
    </location>
    <ligand>
        <name>UDP-N-acetyl-alpha-D-glucosamine</name>
        <dbReference type="ChEBI" id="CHEBI:57705"/>
    </ligand>
</feature>
<dbReference type="GO" id="GO:0071555">
    <property type="term" value="P:cell wall organization"/>
    <property type="evidence" value="ECO:0007669"/>
    <property type="project" value="UniProtKB-KW"/>
</dbReference>
<dbReference type="EC" id="2.4.1.227" evidence="10"/>
<evidence type="ECO:0000256" key="3">
    <source>
        <dbReference type="ARBA" id="ARBA00022676"/>
    </source>
</evidence>
<keyword evidence="2 10" id="KW-0132">Cell division</keyword>
<organism evidence="13 14">
    <name type="scientific">Pikeienuella piscinae</name>
    <dbReference type="NCBI Taxonomy" id="2748098"/>
    <lineage>
        <taxon>Bacteria</taxon>
        <taxon>Pseudomonadati</taxon>
        <taxon>Pseudomonadota</taxon>
        <taxon>Alphaproteobacteria</taxon>
        <taxon>Rhodobacterales</taxon>
        <taxon>Paracoccaceae</taxon>
        <taxon>Pikeienuella</taxon>
    </lineage>
</organism>
<keyword evidence="1 10" id="KW-1003">Cell membrane</keyword>
<evidence type="ECO:0000256" key="2">
    <source>
        <dbReference type="ARBA" id="ARBA00022618"/>
    </source>
</evidence>
<dbReference type="Pfam" id="PF04101">
    <property type="entry name" value="Glyco_tran_28_C"/>
    <property type="match status" value="1"/>
</dbReference>
<accession>A0A7M3T6M2</accession>
<name>A0A7M3T6M2_9RHOB</name>
<feature type="binding site" evidence="10">
    <location>
        <position position="126"/>
    </location>
    <ligand>
        <name>UDP-N-acetyl-alpha-D-glucosamine</name>
        <dbReference type="ChEBI" id="CHEBI:57705"/>
    </ligand>
</feature>
<dbReference type="GO" id="GO:0051301">
    <property type="term" value="P:cell division"/>
    <property type="evidence" value="ECO:0007669"/>
    <property type="project" value="UniProtKB-KW"/>
</dbReference>
<keyword evidence="14" id="KW-1185">Reference proteome</keyword>
<dbReference type="Proteomes" id="UP000503336">
    <property type="component" value="Chromosome"/>
</dbReference>
<evidence type="ECO:0000313" key="14">
    <source>
        <dbReference type="Proteomes" id="UP000503336"/>
    </source>
</evidence>